<sequence length="433" mass="48924">MFSFDFVSKLHLWCCVFIFGFFSEVICSTAECNFVSYYPNATDTLLPTDVCLIQRFNNIFTSRMYKCISSEEVNLLQWNGAENCTGDRYIIGEKYKSKDGWIIQCNGTDCSATFRQYFSCDTQNSDFQDSGVVMSTCMADEKSNSSSIWATCDTNSIVEKVYDSDECAGKVVNSGTITFIFRKTLLGLFTLKKNAAIFVCLFHFFYTFTYTFQKSNQTSKLISTKSWRFIFKNFVIDHPSLEMSKSTIASYSNGWEKYIEKCVALGFTKVTIISRTDFSPIAYTSAQDVATAWKDPDTIASSNDSSSKKDGTKDPAMINENQELLDFGKVRASDGTITHKNTICFYGKKFKILQILEDGNALLCLKGKEILCLYQFRTIWFIVYCEIQSRKSTTSNVSGSNESTSSNGKFAGLSDAFDQVMKSCWQLLKDANI</sequence>
<protein>
    <submittedName>
        <fullName evidence="2">Uncharacterized protein</fullName>
    </submittedName>
</protein>
<dbReference type="AlphaFoldDB" id="X6MPL3"/>
<dbReference type="EMBL" id="ASPP01018702">
    <property type="protein sequence ID" value="ETO15918.1"/>
    <property type="molecule type" value="Genomic_DNA"/>
</dbReference>
<feature type="chain" id="PRO_5004975404" evidence="1">
    <location>
        <begin position="31"/>
        <end position="433"/>
    </location>
</feature>
<proteinExistence type="predicted"/>
<name>X6MPL3_RETFI</name>
<keyword evidence="1" id="KW-0732">Signal</keyword>
<comment type="caution">
    <text evidence="2">The sequence shown here is derived from an EMBL/GenBank/DDBJ whole genome shotgun (WGS) entry which is preliminary data.</text>
</comment>
<evidence type="ECO:0000256" key="1">
    <source>
        <dbReference type="SAM" id="SignalP"/>
    </source>
</evidence>
<evidence type="ECO:0000313" key="2">
    <source>
        <dbReference type="EMBL" id="ETO15918.1"/>
    </source>
</evidence>
<accession>X6MPL3</accession>
<gene>
    <name evidence="2" type="ORF">RFI_21447</name>
</gene>
<feature type="signal peptide" evidence="1">
    <location>
        <begin position="1"/>
        <end position="30"/>
    </location>
</feature>
<dbReference type="Proteomes" id="UP000023152">
    <property type="component" value="Unassembled WGS sequence"/>
</dbReference>
<reference evidence="2 3" key="1">
    <citation type="journal article" date="2013" name="Curr. Biol.">
        <title>The Genome of the Foraminiferan Reticulomyxa filosa.</title>
        <authorList>
            <person name="Glockner G."/>
            <person name="Hulsmann N."/>
            <person name="Schleicher M."/>
            <person name="Noegel A.A."/>
            <person name="Eichinger L."/>
            <person name="Gallinger C."/>
            <person name="Pawlowski J."/>
            <person name="Sierra R."/>
            <person name="Euteneuer U."/>
            <person name="Pillet L."/>
            <person name="Moustafa A."/>
            <person name="Platzer M."/>
            <person name="Groth M."/>
            <person name="Szafranski K."/>
            <person name="Schliwa M."/>
        </authorList>
    </citation>
    <scope>NUCLEOTIDE SEQUENCE [LARGE SCALE GENOMIC DNA]</scope>
</reference>
<organism evidence="2 3">
    <name type="scientific">Reticulomyxa filosa</name>
    <dbReference type="NCBI Taxonomy" id="46433"/>
    <lineage>
        <taxon>Eukaryota</taxon>
        <taxon>Sar</taxon>
        <taxon>Rhizaria</taxon>
        <taxon>Retaria</taxon>
        <taxon>Foraminifera</taxon>
        <taxon>Monothalamids</taxon>
        <taxon>Reticulomyxidae</taxon>
        <taxon>Reticulomyxa</taxon>
    </lineage>
</organism>
<keyword evidence="3" id="KW-1185">Reference proteome</keyword>
<evidence type="ECO:0000313" key="3">
    <source>
        <dbReference type="Proteomes" id="UP000023152"/>
    </source>
</evidence>